<sequence>MARVVGGRVDEEDLLCRSRLLVRALEQPQVQPDVQRGCRAGREGDYGAQCAATDKFRPDASSRSSFGGGRWHEHDDPAALLRVAQAVLHPGQF</sequence>
<dbReference type="Proteomes" id="UP000482960">
    <property type="component" value="Unassembled WGS sequence"/>
</dbReference>
<protein>
    <submittedName>
        <fullName evidence="1">Uncharacterized protein</fullName>
    </submittedName>
</protein>
<evidence type="ECO:0000313" key="2">
    <source>
        <dbReference type="Proteomes" id="UP000482960"/>
    </source>
</evidence>
<dbReference type="EMBL" id="BLPG01000001">
    <property type="protein sequence ID" value="GFJ90308.1"/>
    <property type="molecule type" value="Genomic_DNA"/>
</dbReference>
<accession>A0A6V8L5M2</accession>
<reference evidence="1 2" key="2">
    <citation type="submission" date="2020-03" db="EMBL/GenBank/DDBJ databases">
        <authorList>
            <person name="Ichikawa N."/>
            <person name="Kimura A."/>
            <person name="Kitahashi Y."/>
            <person name="Uohara A."/>
        </authorList>
    </citation>
    <scope>NUCLEOTIDE SEQUENCE [LARGE SCALE GENOMIC DNA]</scope>
    <source>
        <strain evidence="1 2">NBRC 108638</strain>
    </source>
</reference>
<organism evidence="1 2">
    <name type="scientific">Phytohabitans rumicis</name>
    <dbReference type="NCBI Taxonomy" id="1076125"/>
    <lineage>
        <taxon>Bacteria</taxon>
        <taxon>Bacillati</taxon>
        <taxon>Actinomycetota</taxon>
        <taxon>Actinomycetes</taxon>
        <taxon>Micromonosporales</taxon>
        <taxon>Micromonosporaceae</taxon>
    </lineage>
</organism>
<dbReference type="AlphaFoldDB" id="A0A6V8L5M2"/>
<keyword evidence="2" id="KW-1185">Reference proteome</keyword>
<gene>
    <name evidence="1" type="ORF">Prum_039500</name>
</gene>
<evidence type="ECO:0000313" key="1">
    <source>
        <dbReference type="EMBL" id="GFJ90308.1"/>
    </source>
</evidence>
<reference evidence="1 2" key="1">
    <citation type="submission" date="2020-03" db="EMBL/GenBank/DDBJ databases">
        <title>Whole genome shotgun sequence of Phytohabitans rumicis NBRC 108638.</title>
        <authorList>
            <person name="Komaki H."/>
            <person name="Tamura T."/>
        </authorList>
    </citation>
    <scope>NUCLEOTIDE SEQUENCE [LARGE SCALE GENOMIC DNA]</scope>
    <source>
        <strain evidence="1 2">NBRC 108638</strain>
    </source>
</reference>
<proteinExistence type="predicted"/>
<name>A0A6V8L5M2_9ACTN</name>
<comment type="caution">
    <text evidence="1">The sequence shown here is derived from an EMBL/GenBank/DDBJ whole genome shotgun (WGS) entry which is preliminary data.</text>
</comment>